<evidence type="ECO:0000313" key="9">
    <source>
        <dbReference type="Ensembl" id="ENSPMGP00000017924.1"/>
    </source>
</evidence>
<feature type="domain" description="TIR" evidence="8">
    <location>
        <begin position="328"/>
        <end position="459"/>
    </location>
</feature>
<dbReference type="GO" id="GO:0006954">
    <property type="term" value="P:inflammatory response"/>
    <property type="evidence" value="ECO:0007669"/>
    <property type="project" value="UniProtKB-KW"/>
</dbReference>
<dbReference type="Proteomes" id="UP000261520">
    <property type="component" value="Unplaced"/>
</dbReference>
<dbReference type="PANTHER" id="PTHR47230">
    <property type="entry name" value="TIR DOMAIN-CONTAINING ADAPTER MOLECULE 1"/>
    <property type="match status" value="1"/>
</dbReference>
<dbReference type="PANTHER" id="PTHR47230:SF1">
    <property type="entry name" value="TIR DOMAIN-CONTAINING ADAPTER MOLECULE 1"/>
    <property type="match status" value="1"/>
</dbReference>
<keyword evidence="4" id="KW-0399">Innate immunity</keyword>
<evidence type="ECO:0000256" key="1">
    <source>
        <dbReference type="ARBA" id="ARBA00004496"/>
    </source>
</evidence>
<evidence type="ECO:0000256" key="4">
    <source>
        <dbReference type="ARBA" id="ARBA00022588"/>
    </source>
</evidence>
<dbReference type="GO" id="GO:0045087">
    <property type="term" value="P:innate immune response"/>
    <property type="evidence" value="ECO:0007669"/>
    <property type="project" value="UniProtKB-KW"/>
</dbReference>
<keyword evidence="5" id="KW-0391">Immunity</keyword>
<evidence type="ECO:0000256" key="6">
    <source>
        <dbReference type="ARBA" id="ARBA00023198"/>
    </source>
</evidence>
<dbReference type="PROSITE" id="PS50104">
    <property type="entry name" value="TIR"/>
    <property type="match status" value="1"/>
</dbReference>
<sequence length="566" mass="63697">THVTRSIAREEWHFWPQKVVAEAIKMSQRGSGAPGTGVKEVIDLLDKTPLERLRSLTRQLGSSTEEDIVHALCLFILQRQRQGLDKLQTHDDNILAKRLSEKWQQSARNFESFKALCDPFQESESLATLARIFKILTQHGLCDRDVLIMAYTRALPRESSDSDVLEYDLFLEEAKQVCGPEFVDFLSSFNNLNLSPGVRSNSYMGNNSATTGSAQENAKSNVPTSLHSSYPSYPSHLEISEAPTVSASGAKPITPTRLDPAPGKPMQPGQSQSHIVVNPSCQVFGNNLKFMSPQPPADPNSIPEKLFPPPPAAAKAKEETEQEEEEVRFYPFVILHAQQDIELAEAMKERLQGIIQSEGATFSEDFEVPGKSTLKCVEDAIENSAFTLLLLTTNFNSFLEMKTNSALVNSLQNPPKHNTVIPLLPQSNGMPRDELPLVLKTLVPLDENKNFARKIQKAMSPARIKQQKEEWTKKQEMKSRKKKQEKLKCSNQQQQKENEELRNMHGLEQQSRMLLNERYDLLQGERLGPDGRQWQQHPNISIANAQYIIIGDNSQMTVDLSRGDEE</sequence>
<dbReference type="InterPro" id="IPR000157">
    <property type="entry name" value="TIR_dom"/>
</dbReference>
<dbReference type="Gene3D" id="1.25.40.780">
    <property type="match status" value="1"/>
</dbReference>
<evidence type="ECO:0000256" key="7">
    <source>
        <dbReference type="SAM" id="MobiDB-lite"/>
    </source>
</evidence>
<keyword evidence="3" id="KW-0597">Phosphoprotein</keyword>
<evidence type="ECO:0000256" key="3">
    <source>
        <dbReference type="ARBA" id="ARBA00022553"/>
    </source>
</evidence>
<evidence type="ECO:0000256" key="5">
    <source>
        <dbReference type="ARBA" id="ARBA00022859"/>
    </source>
</evidence>
<feature type="compositionally biased region" description="Basic and acidic residues" evidence="7">
    <location>
        <begin position="466"/>
        <end position="478"/>
    </location>
</feature>
<dbReference type="GO" id="GO:0043123">
    <property type="term" value="P:positive regulation of canonical NF-kappaB signal transduction"/>
    <property type="evidence" value="ECO:0007669"/>
    <property type="project" value="TreeGrafter"/>
</dbReference>
<dbReference type="InterPro" id="IPR035897">
    <property type="entry name" value="Toll_tir_struct_dom_sf"/>
</dbReference>
<dbReference type="SUPFAM" id="SSF52200">
    <property type="entry name" value="Toll/Interleukin receptor TIR domain"/>
    <property type="match status" value="1"/>
</dbReference>
<accession>A0A3B4AMT8</accession>
<dbReference type="AlphaFoldDB" id="A0A3B4AMT8"/>
<dbReference type="InterPro" id="IPR046946">
    <property type="entry name" value="TCAM1/2"/>
</dbReference>
<comment type="subcellular location">
    <subcellularLocation>
        <location evidence="1">Cytoplasm</location>
    </subcellularLocation>
</comment>
<keyword evidence="6" id="KW-0395">Inflammatory response</keyword>
<feature type="compositionally biased region" description="Polar residues" evidence="7">
    <location>
        <begin position="205"/>
        <end position="224"/>
    </location>
</feature>
<dbReference type="Pfam" id="PF17798">
    <property type="entry name" value="TRIF-NTD"/>
    <property type="match status" value="1"/>
</dbReference>
<dbReference type="GO" id="GO:0035666">
    <property type="term" value="P:TRIF-dependent toll-like receptor signaling pathway"/>
    <property type="evidence" value="ECO:0007669"/>
    <property type="project" value="InterPro"/>
</dbReference>
<feature type="region of interest" description="Disordered" evidence="7">
    <location>
        <begin position="457"/>
        <end position="505"/>
    </location>
</feature>
<organism evidence="9 10">
    <name type="scientific">Periophthalmus magnuspinnatus</name>
    <dbReference type="NCBI Taxonomy" id="409849"/>
    <lineage>
        <taxon>Eukaryota</taxon>
        <taxon>Metazoa</taxon>
        <taxon>Chordata</taxon>
        <taxon>Craniata</taxon>
        <taxon>Vertebrata</taxon>
        <taxon>Euteleostomi</taxon>
        <taxon>Actinopterygii</taxon>
        <taxon>Neopterygii</taxon>
        <taxon>Teleostei</taxon>
        <taxon>Neoteleostei</taxon>
        <taxon>Acanthomorphata</taxon>
        <taxon>Gobiaria</taxon>
        <taxon>Gobiiformes</taxon>
        <taxon>Gobioidei</taxon>
        <taxon>Gobiidae</taxon>
        <taxon>Oxudercinae</taxon>
        <taxon>Periophthalmus</taxon>
    </lineage>
</organism>
<dbReference type="Gene3D" id="3.40.50.10140">
    <property type="entry name" value="Toll/interleukin-1 receptor homology (TIR) domain"/>
    <property type="match status" value="1"/>
</dbReference>
<protein>
    <recommendedName>
        <fullName evidence="8">TIR domain-containing protein</fullName>
    </recommendedName>
</protein>
<proteinExistence type="predicted"/>
<keyword evidence="2" id="KW-0963">Cytoplasm</keyword>
<dbReference type="STRING" id="409849.ENSPMGP00000017924"/>
<evidence type="ECO:0000313" key="10">
    <source>
        <dbReference type="Proteomes" id="UP000261520"/>
    </source>
</evidence>
<name>A0A3B4AMT8_9GOBI</name>
<feature type="region of interest" description="Disordered" evidence="7">
    <location>
        <begin position="205"/>
        <end position="227"/>
    </location>
</feature>
<dbReference type="GO" id="GO:0032481">
    <property type="term" value="P:positive regulation of type I interferon production"/>
    <property type="evidence" value="ECO:0007669"/>
    <property type="project" value="TreeGrafter"/>
</dbReference>
<reference evidence="9" key="1">
    <citation type="submission" date="2025-08" db="UniProtKB">
        <authorList>
            <consortium name="Ensembl"/>
        </authorList>
    </citation>
    <scope>IDENTIFICATION</scope>
</reference>
<dbReference type="InterPro" id="IPR040886">
    <property type="entry name" value="TRIF_N"/>
</dbReference>
<keyword evidence="10" id="KW-1185">Reference proteome</keyword>
<dbReference type="GO" id="GO:0005768">
    <property type="term" value="C:endosome"/>
    <property type="evidence" value="ECO:0007669"/>
    <property type="project" value="TreeGrafter"/>
</dbReference>
<dbReference type="Ensembl" id="ENSPMGT00000019128.1">
    <property type="protein sequence ID" value="ENSPMGP00000017924.1"/>
    <property type="gene ID" value="ENSPMGG00000014664.1"/>
</dbReference>
<reference evidence="9" key="2">
    <citation type="submission" date="2025-09" db="UniProtKB">
        <authorList>
            <consortium name="Ensembl"/>
        </authorList>
    </citation>
    <scope>IDENTIFICATION</scope>
</reference>
<evidence type="ECO:0000259" key="8">
    <source>
        <dbReference type="PROSITE" id="PS50104"/>
    </source>
</evidence>
<feature type="compositionally biased region" description="Basic and acidic residues" evidence="7">
    <location>
        <begin position="496"/>
        <end position="505"/>
    </location>
</feature>
<evidence type="ECO:0000256" key="2">
    <source>
        <dbReference type="ARBA" id="ARBA00022490"/>
    </source>
</evidence>
<dbReference type="GO" id="GO:0035591">
    <property type="term" value="F:signaling adaptor activity"/>
    <property type="evidence" value="ECO:0007669"/>
    <property type="project" value="TreeGrafter"/>
</dbReference>